<evidence type="ECO:0000256" key="1">
    <source>
        <dbReference type="SAM" id="SignalP"/>
    </source>
</evidence>
<keyword evidence="2" id="KW-0449">Lipoprotein</keyword>
<dbReference type="STRING" id="1513896.SAMN05660841_00487"/>
<name>A0A1T5B9N4_9SPHI</name>
<dbReference type="PROSITE" id="PS51257">
    <property type="entry name" value="PROKAR_LIPOPROTEIN"/>
    <property type="match status" value="1"/>
</dbReference>
<feature type="signal peptide" evidence="1">
    <location>
        <begin position="1"/>
        <end position="20"/>
    </location>
</feature>
<evidence type="ECO:0000313" key="2">
    <source>
        <dbReference type="EMBL" id="SKB43978.1"/>
    </source>
</evidence>
<dbReference type="Pfam" id="PF12741">
    <property type="entry name" value="SusD-like"/>
    <property type="match status" value="2"/>
</dbReference>
<keyword evidence="3" id="KW-1185">Reference proteome</keyword>
<evidence type="ECO:0000313" key="3">
    <source>
        <dbReference type="Proteomes" id="UP000190150"/>
    </source>
</evidence>
<dbReference type="InterPro" id="IPR011990">
    <property type="entry name" value="TPR-like_helical_dom_sf"/>
</dbReference>
<dbReference type="AlphaFoldDB" id="A0A1T5B9N4"/>
<sequence>MKNIFSKVGLALLLSSSLVACSKFDEINTSPTAASADQVQIEYFLNNSIIGAQQDPHIAERAFVLYWKTAARQHFTTGIAGGTSNDGWSSDYWSYASGWLNSVNTGIQIAKDQIAKGKSKEYTDNLIQISRIWRVYLMSELSDNFGPIPVEAFTGINPTTSSVKDVYYYMLEELKDASSKINTSVVIPNDLKKYDAAYGFDYDKWIAYSNSMRLRLAMRISEVDPDKAKSEFESAASTNKLLTSSNQIFQVAEKGGWDALTGVMSREWNGQILSATLNNLYSGLGGITSQSQLPSSFHSSIKAENYAGKRMLGHYSTLTNDPSAGYFFDGLPYAIDPRAYKTFYIPGDVTNPIWSNYPSWTTDAQTTTVTFAASAGYNTTAISADTKNTWSTLNIGDNGAKGTANGIRSVQIGKVPGLAQNFRNSTNKRVFFGNWETYFLLAEAALKGWNTGTTAQTAYENGVKANFDYWGLSSVATSYLASENYNRVGTSVKFTHTTEPGSSHSVTFVDGYTGTVGTTNMAYPSNTIYKNGMVKNDALTKIITQKYIANMPWLPLESWNDHRRLGLPFFENPSVENPLPNLPNLTSSNYMTNSIKNFPQRLPYPSSFREADANDYQNAVTLLGGQDVVSTPLWWAKKN</sequence>
<accession>A0A1T5B9N4</accession>
<dbReference type="SUPFAM" id="SSF48452">
    <property type="entry name" value="TPR-like"/>
    <property type="match status" value="1"/>
</dbReference>
<reference evidence="3" key="1">
    <citation type="submission" date="2017-02" db="EMBL/GenBank/DDBJ databases">
        <authorList>
            <person name="Varghese N."/>
            <person name="Submissions S."/>
        </authorList>
    </citation>
    <scope>NUCLEOTIDE SEQUENCE [LARGE SCALE GENOMIC DNA]</scope>
    <source>
        <strain evidence="3">DSM 24091</strain>
    </source>
</reference>
<gene>
    <name evidence="2" type="ORF">SAMN05660841_00487</name>
</gene>
<organism evidence="2 3">
    <name type="scientific">Sphingobacterium nematocida</name>
    <dbReference type="NCBI Taxonomy" id="1513896"/>
    <lineage>
        <taxon>Bacteria</taxon>
        <taxon>Pseudomonadati</taxon>
        <taxon>Bacteroidota</taxon>
        <taxon>Sphingobacteriia</taxon>
        <taxon>Sphingobacteriales</taxon>
        <taxon>Sphingobacteriaceae</taxon>
        <taxon>Sphingobacterium</taxon>
    </lineage>
</organism>
<dbReference type="OrthoDB" id="9766256at2"/>
<protein>
    <submittedName>
        <fullName evidence="2">Susd and RagB outer membrane lipoprotein</fullName>
    </submittedName>
</protein>
<keyword evidence="1" id="KW-0732">Signal</keyword>
<dbReference type="RefSeq" id="WP_079640869.1">
    <property type="nucleotide sequence ID" value="NZ_FUZF01000002.1"/>
</dbReference>
<feature type="chain" id="PRO_5012075056" evidence="1">
    <location>
        <begin position="21"/>
        <end position="639"/>
    </location>
</feature>
<proteinExistence type="predicted"/>
<dbReference type="InterPro" id="IPR024302">
    <property type="entry name" value="SusD-like"/>
</dbReference>
<dbReference type="EMBL" id="FUZF01000002">
    <property type="protein sequence ID" value="SKB43978.1"/>
    <property type="molecule type" value="Genomic_DNA"/>
</dbReference>
<dbReference type="Proteomes" id="UP000190150">
    <property type="component" value="Unassembled WGS sequence"/>
</dbReference>
<dbReference type="Gene3D" id="1.25.40.390">
    <property type="match status" value="2"/>
</dbReference>